<sequence length="311" mass="31915">WWDNNGGKNYKVVFKKASTTSSTPSAAKVSSPLRFSDGPKKMYPGLDLRQTTLLTSSDPSIPPLKLKKPAFSASGTSTPPKAAPSAPAATTVNAVVAPPPPFATSSSNATSAHQRIPSNTSLVSSSSSGSLRLSNYASPTSPVASGRNHSRGSSMMWQDGELGPIVGGQPITSPPTPPALQVPDQDNGPTPKKRSPTNSIASTVSPASTGIPITPASPDSNDRTPPANGFPNGKNTSYPFTSNDSRYAALVEQWCFHQSPPPGMGNGAPSEMATPALGPAAGTSPNISSGYGSGYGYGHQYSIGKPLTLKP</sequence>
<evidence type="ECO:0000313" key="2">
    <source>
        <dbReference type="Proteomes" id="UP000789525"/>
    </source>
</evidence>
<accession>A0ACA9NFR7</accession>
<name>A0ACA9NFR7_9GLOM</name>
<protein>
    <submittedName>
        <fullName evidence="1">1848_t:CDS:1</fullName>
    </submittedName>
</protein>
<reference evidence="1" key="1">
    <citation type="submission" date="2021-06" db="EMBL/GenBank/DDBJ databases">
        <authorList>
            <person name="Kallberg Y."/>
            <person name="Tangrot J."/>
            <person name="Rosling A."/>
        </authorList>
    </citation>
    <scope>NUCLEOTIDE SEQUENCE</scope>
    <source>
        <strain evidence="1">CL356</strain>
    </source>
</reference>
<proteinExistence type="predicted"/>
<dbReference type="Proteomes" id="UP000789525">
    <property type="component" value="Unassembled WGS sequence"/>
</dbReference>
<keyword evidence="2" id="KW-1185">Reference proteome</keyword>
<comment type="caution">
    <text evidence="1">The sequence shown here is derived from an EMBL/GenBank/DDBJ whole genome shotgun (WGS) entry which is preliminary data.</text>
</comment>
<dbReference type="EMBL" id="CAJVPT010020944">
    <property type="protein sequence ID" value="CAG8651931.1"/>
    <property type="molecule type" value="Genomic_DNA"/>
</dbReference>
<evidence type="ECO:0000313" key="1">
    <source>
        <dbReference type="EMBL" id="CAG8651931.1"/>
    </source>
</evidence>
<organism evidence="1 2">
    <name type="scientific">Acaulospora colombiana</name>
    <dbReference type="NCBI Taxonomy" id="27376"/>
    <lineage>
        <taxon>Eukaryota</taxon>
        <taxon>Fungi</taxon>
        <taxon>Fungi incertae sedis</taxon>
        <taxon>Mucoromycota</taxon>
        <taxon>Glomeromycotina</taxon>
        <taxon>Glomeromycetes</taxon>
        <taxon>Diversisporales</taxon>
        <taxon>Acaulosporaceae</taxon>
        <taxon>Acaulospora</taxon>
    </lineage>
</organism>
<feature type="non-terminal residue" evidence="1">
    <location>
        <position position="1"/>
    </location>
</feature>
<gene>
    <name evidence="1" type="ORF">ACOLOM_LOCUS8276</name>
</gene>